<accession>A0A5J4P2X6</accession>
<proteinExistence type="predicted"/>
<dbReference type="InterPro" id="IPR019533">
    <property type="entry name" value="Peptidase_S26"/>
</dbReference>
<keyword evidence="9" id="KW-1185">Reference proteome</keyword>
<dbReference type="GO" id="GO:0006465">
    <property type="term" value="P:signal peptide processing"/>
    <property type="evidence" value="ECO:0007669"/>
    <property type="project" value="InterPro"/>
</dbReference>
<dbReference type="SUPFAM" id="SSF51306">
    <property type="entry name" value="LexA/Signal peptidase"/>
    <property type="match status" value="1"/>
</dbReference>
<keyword evidence="3" id="KW-0378">Hydrolase</keyword>
<reference evidence="8 9" key="1">
    <citation type="journal article" date="2019" name="Gigascience">
        <title>Whole-genome sequence of the oriental lung fluke Paragonimus westermani.</title>
        <authorList>
            <person name="Oey H."/>
            <person name="Zakrzewski M."/>
            <person name="Narain K."/>
            <person name="Devi K.R."/>
            <person name="Agatsuma T."/>
            <person name="Nawaratna S."/>
            <person name="Gobert G.N."/>
            <person name="Jones M.K."/>
            <person name="Ragan M.A."/>
            <person name="McManus D.P."/>
            <person name="Krause L."/>
        </authorList>
    </citation>
    <scope>NUCLEOTIDE SEQUENCE [LARGE SCALE GENOMIC DNA]</scope>
    <source>
        <strain evidence="8 9">IND2009</strain>
    </source>
</reference>
<dbReference type="PANTHER" id="PTHR12383">
    <property type="entry name" value="PROTEASE FAMILY S26 MITOCHONDRIAL INNER MEMBRANE PROTEASE-RELATED"/>
    <property type="match status" value="1"/>
</dbReference>
<feature type="region of interest" description="Disordered" evidence="6">
    <location>
        <begin position="84"/>
        <end position="106"/>
    </location>
</feature>
<comment type="subcellular location">
    <subcellularLocation>
        <location evidence="1">Mitochondrion inner membrane</location>
    </subcellularLocation>
</comment>
<keyword evidence="4" id="KW-0496">Mitochondrion</keyword>
<dbReference type="GO" id="GO:0004252">
    <property type="term" value="F:serine-type endopeptidase activity"/>
    <property type="evidence" value="ECO:0007669"/>
    <property type="project" value="InterPro"/>
</dbReference>
<name>A0A5J4P2X6_9TREM</name>
<evidence type="ECO:0000259" key="7">
    <source>
        <dbReference type="Pfam" id="PF10502"/>
    </source>
</evidence>
<comment type="caution">
    <text evidence="8">The sequence shown here is derived from an EMBL/GenBank/DDBJ whole genome shotgun (WGS) entry which is preliminary data.</text>
</comment>
<dbReference type="EMBL" id="QNGE01000033">
    <property type="protein sequence ID" value="KAA3682306.1"/>
    <property type="molecule type" value="Genomic_DNA"/>
</dbReference>
<evidence type="ECO:0000313" key="9">
    <source>
        <dbReference type="Proteomes" id="UP000324629"/>
    </source>
</evidence>
<evidence type="ECO:0000256" key="4">
    <source>
        <dbReference type="ARBA" id="ARBA00023128"/>
    </source>
</evidence>
<dbReference type="Pfam" id="PF10502">
    <property type="entry name" value="Peptidase_S26"/>
    <property type="match status" value="1"/>
</dbReference>
<keyword evidence="8" id="KW-0645">Protease</keyword>
<dbReference type="CDD" id="cd06530">
    <property type="entry name" value="S26_SPase_I"/>
    <property type="match status" value="1"/>
</dbReference>
<evidence type="ECO:0000313" key="8">
    <source>
        <dbReference type="EMBL" id="KAA3682306.1"/>
    </source>
</evidence>
<evidence type="ECO:0000256" key="6">
    <source>
        <dbReference type="SAM" id="MobiDB-lite"/>
    </source>
</evidence>
<evidence type="ECO:0000256" key="1">
    <source>
        <dbReference type="ARBA" id="ARBA00004273"/>
    </source>
</evidence>
<gene>
    <name evidence="8" type="ORF">DEA37_0009065</name>
</gene>
<evidence type="ECO:0000256" key="3">
    <source>
        <dbReference type="ARBA" id="ARBA00022801"/>
    </source>
</evidence>
<dbReference type="AlphaFoldDB" id="A0A5J4P2X6"/>
<dbReference type="Gene3D" id="2.10.109.10">
    <property type="entry name" value="Umud Fragment, subunit A"/>
    <property type="match status" value="1"/>
</dbReference>
<keyword evidence="5" id="KW-0472">Membrane</keyword>
<evidence type="ECO:0000256" key="5">
    <source>
        <dbReference type="ARBA" id="ARBA00023136"/>
    </source>
</evidence>
<dbReference type="InterPro" id="IPR036286">
    <property type="entry name" value="LexA/Signal_pep-like_sf"/>
</dbReference>
<keyword evidence="2" id="KW-0999">Mitochondrion inner membrane</keyword>
<dbReference type="Proteomes" id="UP000324629">
    <property type="component" value="Unassembled WGS sequence"/>
</dbReference>
<organism evidence="8 9">
    <name type="scientific">Paragonimus westermani</name>
    <dbReference type="NCBI Taxonomy" id="34504"/>
    <lineage>
        <taxon>Eukaryota</taxon>
        <taxon>Metazoa</taxon>
        <taxon>Spiralia</taxon>
        <taxon>Lophotrochozoa</taxon>
        <taxon>Platyhelminthes</taxon>
        <taxon>Trematoda</taxon>
        <taxon>Digenea</taxon>
        <taxon>Plagiorchiida</taxon>
        <taxon>Troglotremata</taxon>
        <taxon>Troglotrematidae</taxon>
        <taxon>Paragonimus</taxon>
    </lineage>
</organism>
<sequence>MSVKVAWNAGRYLLTFGSALFVYKYHSYVGTVVYVPINHVWLEGDNTVHSLDSRSYGPVPISHLEYRVLLRLWPLRDFGRLKNPSRSADALTPSPHPPSTPNNSHCISMSSYTDSVHFEDVPMSRVEPECTPPAV</sequence>
<protein>
    <submittedName>
        <fullName evidence="8">Mitochondrial inner membrane protease subunit 1</fullName>
    </submittedName>
</protein>
<feature type="domain" description="Peptidase S26" evidence="7">
    <location>
        <begin position="33"/>
        <end position="73"/>
    </location>
</feature>
<dbReference type="GO" id="GO:0042720">
    <property type="term" value="C:mitochondrial inner membrane peptidase complex"/>
    <property type="evidence" value="ECO:0007669"/>
    <property type="project" value="TreeGrafter"/>
</dbReference>
<evidence type="ECO:0000256" key="2">
    <source>
        <dbReference type="ARBA" id="ARBA00022792"/>
    </source>
</evidence>
<dbReference type="GO" id="GO:0006627">
    <property type="term" value="P:protein processing involved in protein targeting to mitochondrion"/>
    <property type="evidence" value="ECO:0007669"/>
    <property type="project" value="TreeGrafter"/>
</dbReference>
<dbReference type="PANTHER" id="PTHR12383:SF16">
    <property type="entry name" value="MITOCHONDRIAL INNER MEMBRANE PROTEASE SUBUNIT 1"/>
    <property type="match status" value="1"/>
</dbReference>
<dbReference type="InterPro" id="IPR052064">
    <property type="entry name" value="Mito_IMP1_subunit"/>
</dbReference>